<feature type="transmembrane region" description="Helical" evidence="6">
    <location>
        <begin position="121"/>
        <end position="137"/>
    </location>
</feature>
<feature type="transmembrane region" description="Helical" evidence="6">
    <location>
        <begin position="300"/>
        <end position="322"/>
    </location>
</feature>
<accession>A0A914VPS9</accession>
<feature type="transmembrane region" description="Helical" evidence="6">
    <location>
        <begin position="224"/>
        <end position="244"/>
    </location>
</feature>
<feature type="transmembrane region" description="Helical" evidence="6">
    <location>
        <begin position="484"/>
        <end position="516"/>
    </location>
</feature>
<dbReference type="Proteomes" id="UP000887566">
    <property type="component" value="Unplaced"/>
</dbReference>
<sequence>MQATEIAMSQERSGNAADRPTPPRRQPMNQEEFDERFGLIAARRKTARGQLKKELKKNCAPCRSGSALLATIASFVPIVTWLPRYRWRTDLMHDVIGGLTVGIMHVPQGMAYGVLASLDPVYGLYTSFFPALFYMFFGTSRHNSLGVFAVVSLMVGSVRLRVLPDEISTTAMDVMNATTTISAVDRLQPITVVTSITLAVGLVQLAMALMRLDFLTAYLSDQVVAGFTTGAACHVFAAQLNKVLNVNLPRHTGFLRLYFMVEELAFALPEANLVTVAVSLCSMAFLVFGKELVNPRVKTLIPVPIPFELILVIIGTAVSHFFNFKQHYHVKVVEAIPVGLPAPTLPRLDLVPLVIGDAIGIAIVIFVVTVSMGKLFAKRHGYRVDTRQELYALGFMECLCSLFSVYPASTALARSLVYEAAGTKTQLATIFSCGLLLIVIYLVGPLLYALPMCILAAIVIVALKGMFMQFTQLISLWSLSKMDFLVWLVSFLATFCYDVTEGLAISIAFALLTVVFRSQWARSHNLGKLPGTGDYRDLERYDHAAEVRGVRIFRFEGPLLFTNVERFKRSVHLLSGHAELEAAGNEEEDEVVIVRADEEQVDGKNESKNPLARKARIVHLVIDCSAISYTDCMGANAMKEIFNEMRNHGVAIYFAKANAQVIDLFRASGFLEIVSKANFYPSVEDAVTCITSGNIAARGVAKSTV</sequence>
<feature type="transmembrane region" description="Helical" evidence="6">
    <location>
        <begin position="144"/>
        <end position="162"/>
    </location>
</feature>
<evidence type="ECO:0000256" key="6">
    <source>
        <dbReference type="SAM" id="Phobius"/>
    </source>
</evidence>
<comment type="subcellular location">
    <subcellularLocation>
        <location evidence="1">Membrane</location>
        <topology evidence="1">Multi-pass membrane protein</topology>
    </subcellularLocation>
</comment>
<keyword evidence="8" id="KW-1185">Reference proteome</keyword>
<evidence type="ECO:0000256" key="5">
    <source>
        <dbReference type="SAM" id="MobiDB-lite"/>
    </source>
</evidence>
<organism evidence="8 9">
    <name type="scientific">Plectus sambesii</name>
    <dbReference type="NCBI Taxonomy" id="2011161"/>
    <lineage>
        <taxon>Eukaryota</taxon>
        <taxon>Metazoa</taxon>
        <taxon>Ecdysozoa</taxon>
        <taxon>Nematoda</taxon>
        <taxon>Chromadorea</taxon>
        <taxon>Plectida</taxon>
        <taxon>Plectina</taxon>
        <taxon>Plectoidea</taxon>
        <taxon>Plectidae</taxon>
        <taxon>Plectus</taxon>
    </lineage>
</organism>
<evidence type="ECO:0000313" key="9">
    <source>
        <dbReference type="WBParaSite" id="PSAMB.scaffold2209size24594.g16838.t1"/>
    </source>
</evidence>
<evidence type="ECO:0000313" key="8">
    <source>
        <dbReference type="Proteomes" id="UP000887566"/>
    </source>
</evidence>
<dbReference type="InterPro" id="IPR036513">
    <property type="entry name" value="STAS_dom_sf"/>
</dbReference>
<dbReference type="CDD" id="cd07042">
    <property type="entry name" value="STAS_SulP_like_sulfate_transporter"/>
    <property type="match status" value="1"/>
</dbReference>
<evidence type="ECO:0000256" key="4">
    <source>
        <dbReference type="ARBA" id="ARBA00023136"/>
    </source>
</evidence>
<feature type="transmembrane region" description="Helical" evidence="6">
    <location>
        <begin position="264"/>
        <end position="288"/>
    </location>
</feature>
<proteinExistence type="predicted"/>
<dbReference type="SUPFAM" id="SSF52091">
    <property type="entry name" value="SpoIIaa-like"/>
    <property type="match status" value="1"/>
</dbReference>
<protein>
    <submittedName>
        <fullName evidence="9">STAS domain-containing protein</fullName>
    </submittedName>
</protein>
<feature type="transmembrane region" description="Helical" evidence="6">
    <location>
        <begin position="428"/>
        <end position="448"/>
    </location>
</feature>
<feature type="domain" description="STAS" evidence="7">
    <location>
        <begin position="540"/>
        <end position="690"/>
    </location>
</feature>
<dbReference type="PANTHER" id="PTHR11814">
    <property type="entry name" value="SULFATE TRANSPORTER"/>
    <property type="match status" value="1"/>
</dbReference>
<dbReference type="InterPro" id="IPR002645">
    <property type="entry name" value="STAS_dom"/>
</dbReference>
<reference evidence="9" key="1">
    <citation type="submission" date="2022-11" db="UniProtKB">
        <authorList>
            <consortium name="WormBaseParasite"/>
        </authorList>
    </citation>
    <scope>IDENTIFICATION</scope>
</reference>
<feature type="transmembrane region" description="Helical" evidence="6">
    <location>
        <begin position="390"/>
        <end position="408"/>
    </location>
</feature>
<evidence type="ECO:0000256" key="1">
    <source>
        <dbReference type="ARBA" id="ARBA00004141"/>
    </source>
</evidence>
<keyword evidence="3 6" id="KW-1133">Transmembrane helix</keyword>
<keyword evidence="4 6" id="KW-0472">Membrane</keyword>
<feature type="transmembrane region" description="Helical" evidence="6">
    <location>
        <begin position="455"/>
        <end position="478"/>
    </location>
</feature>
<evidence type="ECO:0000256" key="2">
    <source>
        <dbReference type="ARBA" id="ARBA00022692"/>
    </source>
</evidence>
<dbReference type="NCBIfam" id="TIGR00815">
    <property type="entry name" value="sulP"/>
    <property type="match status" value="1"/>
</dbReference>
<dbReference type="Pfam" id="PF00916">
    <property type="entry name" value="Sulfate_transp"/>
    <property type="match status" value="1"/>
</dbReference>
<dbReference type="WBParaSite" id="PSAMB.scaffold2209size24594.g16838.t1">
    <property type="protein sequence ID" value="PSAMB.scaffold2209size24594.g16838.t1"/>
    <property type="gene ID" value="PSAMB.scaffold2209size24594.g16838"/>
</dbReference>
<keyword evidence="2 6" id="KW-0812">Transmembrane</keyword>
<dbReference type="PROSITE" id="PS50801">
    <property type="entry name" value="STAS"/>
    <property type="match status" value="1"/>
</dbReference>
<evidence type="ECO:0000256" key="3">
    <source>
        <dbReference type="ARBA" id="ARBA00022989"/>
    </source>
</evidence>
<feature type="region of interest" description="Disordered" evidence="5">
    <location>
        <begin position="1"/>
        <end position="32"/>
    </location>
</feature>
<feature type="transmembrane region" description="Helical" evidence="6">
    <location>
        <begin position="65"/>
        <end position="83"/>
    </location>
</feature>
<dbReference type="AlphaFoldDB" id="A0A914VPS9"/>
<dbReference type="Pfam" id="PF01740">
    <property type="entry name" value="STAS"/>
    <property type="match status" value="1"/>
</dbReference>
<evidence type="ECO:0000259" key="7">
    <source>
        <dbReference type="PROSITE" id="PS50801"/>
    </source>
</evidence>
<feature type="transmembrane region" description="Helical" evidence="6">
    <location>
        <begin position="350"/>
        <end position="370"/>
    </location>
</feature>
<feature type="transmembrane region" description="Helical" evidence="6">
    <location>
        <begin position="190"/>
        <end position="212"/>
    </location>
</feature>
<name>A0A914VPS9_9BILA</name>
<dbReference type="GO" id="GO:0016020">
    <property type="term" value="C:membrane"/>
    <property type="evidence" value="ECO:0007669"/>
    <property type="project" value="UniProtKB-SubCell"/>
</dbReference>
<dbReference type="GO" id="GO:0055085">
    <property type="term" value="P:transmembrane transport"/>
    <property type="evidence" value="ECO:0007669"/>
    <property type="project" value="InterPro"/>
</dbReference>
<dbReference type="Gene3D" id="3.30.750.24">
    <property type="entry name" value="STAS domain"/>
    <property type="match status" value="1"/>
</dbReference>
<dbReference type="InterPro" id="IPR011547">
    <property type="entry name" value="SLC26A/SulP_dom"/>
</dbReference>
<dbReference type="InterPro" id="IPR001902">
    <property type="entry name" value="SLC26A/SulP_fam"/>
</dbReference>